<dbReference type="Gene3D" id="3.40.640.10">
    <property type="entry name" value="Type I PLP-dependent aspartate aminotransferase-like (Major domain)"/>
    <property type="match status" value="1"/>
</dbReference>
<dbReference type="InterPro" id="IPR015424">
    <property type="entry name" value="PyrdxlP-dep_Trfase"/>
</dbReference>
<name>A0A819TVH2_9BILA</name>
<comment type="subunit">
    <text evidence="2">Homodimer.</text>
</comment>
<evidence type="ECO:0000313" key="7">
    <source>
        <dbReference type="Proteomes" id="UP000663866"/>
    </source>
</evidence>
<keyword evidence="7" id="KW-1185">Reference proteome</keyword>
<accession>A0A819TVH2</accession>
<dbReference type="Gene3D" id="3.90.1150.10">
    <property type="entry name" value="Aspartate Aminotransferase, domain 1"/>
    <property type="match status" value="1"/>
</dbReference>
<proteinExistence type="predicted"/>
<organism evidence="6 7">
    <name type="scientific">Rotaria magnacalcarata</name>
    <dbReference type="NCBI Taxonomy" id="392030"/>
    <lineage>
        <taxon>Eukaryota</taxon>
        <taxon>Metazoa</taxon>
        <taxon>Spiralia</taxon>
        <taxon>Gnathifera</taxon>
        <taxon>Rotifera</taxon>
        <taxon>Eurotatoria</taxon>
        <taxon>Bdelloidea</taxon>
        <taxon>Philodinida</taxon>
        <taxon>Philodinidae</taxon>
        <taxon>Rotaria</taxon>
    </lineage>
</organism>
<evidence type="ECO:0000256" key="2">
    <source>
        <dbReference type="ARBA" id="ARBA00011738"/>
    </source>
</evidence>
<dbReference type="Proteomes" id="UP000663866">
    <property type="component" value="Unassembled WGS sequence"/>
</dbReference>
<evidence type="ECO:0000256" key="3">
    <source>
        <dbReference type="ARBA" id="ARBA00022576"/>
    </source>
</evidence>
<dbReference type="AlphaFoldDB" id="A0A819TVH2"/>
<gene>
    <name evidence="6" type="ORF">OVN521_LOCUS19666</name>
</gene>
<dbReference type="EMBL" id="CAJOBG010003752">
    <property type="protein sequence ID" value="CAF4079204.1"/>
    <property type="molecule type" value="Genomic_DNA"/>
</dbReference>
<dbReference type="InterPro" id="IPR015422">
    <property type="entry name" value="PyrdxlP-dep_Trfase_small"/>
</dbReference>
<keyword evidence="5" id="KW-0663">Pyridoxal phosphate</keyword>
<reference evidence="6" key="1">
    <citation type="submission" date="2021-02" db="EMBL/GenBank/DDBJ databases">
        <authorList>
            <person name="Nowell W R."/>
        </authorList>
    </citation>
    <scope>NUCLEOTIDE SEQUENCE</scope>
</reference>
<keyword evidence="3" id="KW-0032">Aminotransferase</keyword>
<comment type="cofactor">
    <cofactor evidence="1">
        <name>pyridoxal 5'-phosphate</name>
        <dbReference type="ChEBI" id="CHEBI:597326"/>
    </cofactor>
</comment>
<dbReference type="SUPFAM" id="SSF53383">
    <property type="entry name" value="PLP-dependent transferases"/>
    <property type="match status" value="1"/>
</dbReference>
<dbReference type="InterPro" id="IPR045088">
    <property type="entry name" value="ALAT1/2-like"/>
</dbReference>
<evidence type="ECO:0000256" key="4">
    <source>
        <dbReference type="ARBA" id="ARBA00022679"/>
    </source>
</evidence>
<comment type="caution">
    <text evidence="6">The sequence shown here is derived from an EMBL/GenBank/DDBJ whole genome shotgun (WGS) entry which is preliminary data.</text>
</comment>
<evidence type="ECO:0000313" key="6">
    <source>
        <dbReference type="EMBL" id="CAF4079204.1"/>
    </source>
</evidence>
<keyword evidence="4" id="KW-0808">Transferase</keyword>
<sequence length="175" mass="19258">MNNSAENNKFLTLETLNPRILDVEYGVRGPIVMRAAEIEKQIKGGNHSFPFDRVIRANIGDCHASGNQVPITYIRQFLVGCTYPPLMDSPDYPSDIKQKVERLLSVCGGKSLGSYTESQGLITVREDIATYIQERDGYPANTSDIYLCNGASDGIKTVLKLLMNNDAKKPSGIVS</sequence>
<dbReference type="InterPro" id="IPR015421">
    <property type="entry name" value="PyrdxlP-dep_Trfase_major"/>
</dbReference>
<evidence type="ECO:0000256" key="1">
    <source>
        <dbReference type="ARBA" id="ARBA00001933"/>
    </source>
</evidence>
<dbReference type="Gene3D" id="1.10.287.1970">
    <property type="match status" value="1"/>
</dbReference>
<evidence type="ECO:0008006" key="8">
    <source>
        <dbReference type="Google" id="ProtNLM"/>
    </source>
</evidence>
<dbReference type="PANTHER" id="PTHR11751:SF29">
    <property type="entry name" value="ALANINE TRANSAMINASE"/>
    <property type="match status" value="1"/>
</dbReference>
<dbReference type="PANTHER" id="PTHR11751">
    <property type="entry name" value="ALANINE AMINOTRANSFERASE"/>
    <property type="match status" value="1"/>
</dbReference>
<evidence type="ECO:0000256" key="5">
    <source>
        <dbReference type="ARBA" id="ARBA00022898"/>
    </source>
</evidence>
<protein>
    <recommendedName>
        <fullName evidence="8">Alanine aminotransferase</fullName>
    </recommendedName>
</protein>
<dbReference type="GO" id="GO:0008483">
    <property type="term" value="F:transaminase activity"/>
    <property type="evidence" value="ECO:0007669"/>
    <property type="project" value="UniProtKB-KW"/>
</dbReference>